<evidence type="ECO:0000313" key="21">
    <source>
        <dbReference type="Proteomes" id="UP000279799"/>
    </source>
</evidence>
<keyword evidence="10" id="KW-0482">Metalloprotease</keyword>
<gene>
    <name evidence="20" type="primary">ptrA</name>
    <name evidence="20" type="ORF">NCTC12871_00345</name>
</gene>
<evidence type="ECO:0000256" key="14">
    <source>
        <dbReference type="RuleBase" id="RU004447"/>
    </source>
</evidence>
<feature type="domain" description="Peptidase M16 N-terminal" evidence="16">
    <location>
        <begin position="64"/>
        <end position="179"/>
    </location>
</feature>
<evidence type="ECO:0000256" key="8">
    <source>
        <dbReference type="ARBA" id="ARBA00022801"/>
    </source>
</evidence>
<name>A0A448TSC0_9PAST</name>
<dbReference type="PANTHER" id="PTHR43690:SF18">
    <property type="entry name" value="INSULIN-DEGRADING ENZYME-RELATED"/>
    <property type="match status" value="1"/>
</dbReference>
<evidence type="ECO:0000256" key="2">
    <source>
        <dbReference type="ARBA" id="ARBA00002184"/>
    </source>
</evidence>
<dbReference type="RefSeq" id="WP_172594204.1">
    <property type="nucleotide sequence ID" value="NZ_LR134510.1"/>
</dbReference>
<feature type="domain" description="Coenzyme PQQ synthesis protein F-like C-terminal lobe" evidence="19">
    <location>
        <begin position="780"/>
        <end position="879"/>
    </location>
</feature>
<dbReference type="InterPro" id="IPR054734">
    <property type="entry name" value="PqqF-like_C_4"/>
</dbReference>
<evidence type="ECO:0000256" key="13">
    <source>
        <dbReference type="ARBA" id="ARBA00033450"/>
    </source>
</evidence>
<evidence type="ECO:0000256" key="15">
    <source>
        <dbReference type="SAM" id="SignalP"/>
    </source>
</evidence>
<evidence type="ECO:0000259" key="17">
    <source>
        <dbReference type="Pfam" id="PF05193"/>
    </source>
</evidence>
<evidence type="ECO:0000256" key="10">
    <source>
        <dbReference type="ARBA" id="ARBA00023049"/>
    </source>
</evidence>
<evidence type="ECO:0000256" key="5">
    <source>
        <dbReference type="ARBA" id="ARBA00017565"/>
    </source>
</evidence>
<dbReference type="InterPro" id="IPR011765">
    <property type="entry name" value="Pept_M16_N"/>
</dbReference>
<evidence type="ECO:0000256" key="4">
    <source>
        <dbReference type="ARBA" id="ARBA00012449"/>
    </source>
</evidence>
<comment type="similarity">
    <text evidence="3 14">Belongs to the peptidase M16 family.</text>
</comment>
<dbReference type="Gene3D" id="3.30.830.10">
    <property type="entry name" value="Metalloenzyme, LuxS/M16 peptidase-like"/>
    <property type="match status" value="4"/>
</dbReference>
<dbReference type="EC" id="3.4.24.55" evidence="4"/>
<evidence type="ECO:0000256" key="12">
    <source>
        <dbReference type="ARBA" id="ARBA00031184"/>
    </source>
</evidence>
<dbReference type="GO" id="GO:0005737">
    <property type="term" value="C:cytoplasm"/>
    <property type="evidence" value="ECO:0007669"/>
    <property type="project" value="UniProtKB-ARBA"/>
</dbReference>
<dbReference type="InterPro" id="IPR011249">
    <property type="entry name" value="Metalloenz_LuxS/M16"/>
</dbReference>
<evidence type="ECO:0000259" key="18">
    <source>
        <dbReference type="Pfam" id="PF16187"/>
    </source>
</evidence>
<keyword evidence="9" id="KW-0862">Zinc</keyword>
<evidence type="ECO:0000259" key="19">
    <source>
        <dbReference type="Pfam" id="PF22456"/>
    </source>
</evidence>
<dbReference type="Pfam" id="PF16187">
    <property type="entry name" value="Peptidase_M16_M"/>
    <property type="match status" value="1"/>
</dbReference>
<protein>
    <recommendedName>
        <fullName evidence="5">Protease 3</fullName>
        <ecNumber evidence="4">3.4.24.55</ecNumber>
    </recommendedName>
    <alternativeName>
        <fullName evidence="13">Pitrilysin</fullName>
    </alternativeName>
    <alternativeName>
        <fullName evidence="12">Protease III</fullName>
    </alternativeName>
    <alternativeName>
        <fullName evidence="11">Protease pi</fullName>
    </alternativeName>
</protein>
<feature type="chain" id="PRO_5019096623" description="Protease 3" evidence="15">
    <location>
        <begin position="23"/>
        <end position="932"/>
    </location>
</feature>
<dbReference type="PROSITE" id="PS00143">
    <property type="entry name" value="INSULINASE"/>
    <property type="match status" value="1"/>
</dbReference>
<keyword evidence="15" id="KW-0732">Signal</keyword>
<feature type="domain" description="Peptidase M16 middle/third" evidence="18">
    <location>
        <begin position="406"/>
        <end position="680"/>
    </location>
</feature>
<comment type="function">
    <text evidence="2">Endopeptidase that degrades small peptides of less than 7 kDa, such as glucagon and insulin.</text>
</comment>
<evidence type="ECO:0000256" key="11">
    <source>
        <dbReference type="ARBA" id="ARBA00029597"/>
    </source>
</evidence>
<dbReference type="GO" id="GO:0046872">
    <property type="term" value="F:metal ion binding"/>
    <property type="evidence" value="ECO:0007669"/>
    <property type="project" value="UniProtKB-KW"/>
</dbReference>
<keyword evidence="7" id="KW-0479">Metal-binding</keyword>
<dbReference type="KEGG" id="adp:NCTC12871_00345"/>
<dbReference type="InterPro" id="IPR001431">
    <property type="entry name" value="Pept_M16_Zn_BS"/>
</dbReference>
<evidence type="ECO:0000256" key="3">
    <source>
        <dbReference type="ARBA" id="ARBA00007261"/>
    </source>
</evidence>
<organism evidence="20 21">
    <name type="scientific">Actinobacillus delphinicola</name>
    <dbReference type="NCBI Taxonomy" id="51161"/>
    <lineage>
        <taxon>Bacteria</taxon>
        <taxon>Pseudomonadati</taxon>
        <taxon>Pseudomonadota</taxon>
        <taxon>Gammaproteobacteria</taxon>
        <taxon>Pasteurellales</taxon>
        <taxon>Pasteurellaceae</taxon>
        <taxon>Actinobacillus</taxon>
    </lineage>
</organism>
<dbReference type="Proteomes" id="UP000279799">
    <property type="component" value="Chromosome"/>
</dbReference>
<evidence type="ECO:0000256" key="9">
    <source>
        <dbReference type="ARBA" id="ARBA00022833"/>
    </source>
</evidence>
<dbReference type="InterPro" id="IPR007863">
    <property type="entry name" value="Peptidase_M16_C"/>
</dbReference>
<dbReference type="InterPro" id="IPR050626">
    <property type="entry name" value="Peptidase_M16"/>
</dbReference>
<keyword evidence="6 20" id="KW-0645">Protease</keyword>
<dbReference type="SUPFAM" id="SSF63411">
    <property type="entry name" value="LuxS/MPP-like metallohydrolase"/>
    <property type="match status" value="4"/>
</dbReference>
<dbReference type="Pfam" id="PF05193">
    <property type="entry name" value="Peptidase_M16_C"/>
    <property type="match status" value="1"/>
</dbReference>
<feature type="domain" description="Peptidase M16 C-terminal" evidence="17">
    <location>
        <begin position="220"/>
        <end position="386"/>
    </location>
</feature>
<keyword evidence="8 20" id="KW-0378">Hydrolase</keyword>
<dbReference type="Pfam" id="PF00675">
    <property type="entry name" value="Peptidase_M16"/>
    <property type="match status" value="1"/>
</dbReference>
<evidence type="ECO:0000256" key="1">
    <source>
        <dbReference type="ARBA" id="ARBA00001947"/>
    </source>
</evidence>
<dbReference type="PANTHER" id="PTHR43690">
    <property type="entry name" value="NARDILYSIN"/>
    <property type="match status" value="1"/>
</dbReference>
<keyword evidence="21" id="KW-1185">Reference proteome</keyword>
<evidence type="ECO:0000256" key="6">
    <source>
        <dbReference type="ARBA" id="ARBA00022670"/>
    </source>
</evidence>
<sequence length="932" mass="105343">MKLKLTGLYISLGLVFATPLYAVTAEEAPIKVSTQMVHSQIIKSQNDKRDYAFTTLPNGLKLLVVSDKNAQRAAVAVDVAVGSGNEPETYPGLAHFLEHMLFLGTDKYPQPDEFMQYISQHGGTNNAFTAFDHTNFFFDIDPQYLEQGMARFSRFFVAPLMTSEYVDRERHAVNAEYQSKMRVAGWRNLDVFKQALNPANPFSRFSVGSLATLPTATVRPALLKFYKDYYSADRMSVVIIGKEDTATLMKWGKAMFSEVPRGQNLASTKITAPLFKKDQLPVFIQNQSLDQDKTLSVSFMLPYHLKEIYSKVFTYIAYNLDYKGADSLAGTLKKMGYITQMSSDFSEKIGNELPFGIQMVLTDKGFAHRDEVLAVVFDYLHLLQQQSAKAGEENYQELAMIAKRDFQFQEKTGAMDEASDLAARMNNYPIKDILALDSTYSGYDRQAIMQNLALMTPQNAVVQLSAPQLHFKQQTHYFHVPYSITPLDTKAILAAKIPDHAALKAMQLPGKNTFIATNYDLQKSAINAKQETLSDGIHLFYQFNGKFDVPRSTVAISLEPQGNLSLQERVAMALWSSFKNEELIHTFYEASLAGLQGNFDADGQSLQLSISGYSQKIPLLLQTMLQNFKNFDENPGVFKRIKQTYVQTLESFPTLMPFRQTLAYLNHSLLPTSDLPQETLQVLRNMNEKTMQELVKKALSKLNVRMMVYGDTTLEQAKLLAKEVSSSFKDSQLKNKWISPKVNIINKNEVVHFDVPHHDSAVTYYLQGKAGYQAKAEVALLAQMIRTPFFNQLRTQQQLGYIVAAYNKPYYDYAGLGFSVESPQSTNAQLVEAIQHFKQNFAKGLANLTESDFTHYKTIVKNELLQKPENSAAAANRYWNDILMTNKTASQRQAMVDAIDKLSLKPFTQNMQQFLLQKDRLIIEANPLLKKN</sequence>
<evidence type="ECO:0000313" key="20">
    <source>
        <dbReference type="EMBL" id="VEJ08927.1"/>
    </source>
</evidence>
<dbReference type="EMBL" id="LR134510">
    <property type="protein sequence ID" value="VEJ08927.1"/>
    <property type="molecule type" value="Genomic_DNA"/>
</dbReference>
<evidence type="ECO:0000256" key="7">
    <source>
        <dbReference type="ARBA" id="ARBA00022723"/>
    </source>
</evidence>
<comment type="cofactor">
    <cofactor evidence="1">
        <name>Zn(2+)</name>
        <dbReference type="ChEBI" id="CHEBI:29105"/>
    </cofactor>
</comment>
<dbReference type="FunFam" id="3.30.830.10:FF:000012">
    <property type="entry name" value="Protease 3"/>
    <property type="match status" value="1"/>
</dbReference>
<dbReference type="InterPro" id="IPR032632">
    <property type="entry name" value="Peptidase_M16_M"/>
</dbReference>
<reference evidence="20 21" key="1">
    <citation type="submission" date="2018-12" db="EMBL/GenBank/DDBJ databases">
        <authorList>
            <consortium name="Pathogen Informatics"/>
        </authorList>
    </citation>
    <scope>NUCLEOTIDE SEQUENCE [LARGE SCALE GENOMIC DNA]</scope>
    <source>
        <strain evidence="20 21">NCTC12871</strain>
    </source>
</reference>
<dbReference type="GO" id="GO:0004222">
    <property type="term" value="F:metalloendopeptidase activity"/>
    <property type="evidence" value="ECO:0007669"/>
    <property type="project" value="UniProtKB-EC"/>
</dbReference>
<proteinExistence type="inferred from homology"/>
<dbReference type="AlphaFoldDB" id="A0A448TSC0"/>
<evidence type="ECO:0000259" key="16">
    <source>
        <dbReference type="Pfam" id="PF00675"/>
    </source>
</evidence>
<feature type="signal peptide" evidence="15">
    <location>
        <begin position="1"/>
        <end position="22"/>
    </location>
</feature>
<dbReference type="GO" id="GO:0006508">
    <property type="term" value="P:proteolysis"/>
    <property type="evidence" value="ECO:0007669"/>
    <property type="project" value="UniProtKB-KW"/>
</dbReference>
<dbReference type="Pfam" id="PF22456">
    <property type="entry name" value="PqqF-like_C_4"/>
    <property type="match status" value="1"/>
</dbReference>
<accession>A0A448TSC0</accession>